<organism evidence="1 2">
    <name type="scientific">Fluviispira sanaruensis</name>
    <dbReference type="NCBI Taxonomy" id="2493639"/>
    <lineage>
        <taxon>Bacteria</taxon>
        <taxon>Pseudomonadati</taxon>
        <taxon>Bdellovibrionota</taxon>
        <taxon>Oligoflexia</taxon>
        <taxon>Silvanigrellales</taxon>
        <taxon>Silvanigrellaceae</taxon>
        <taxon>Fluviispira</taxon>
    </lineage>
</organism>
<keyword evidence="2" id="KW-1185">Reference proteome</keyword>
<dbReference type="KEGG" id="sbf:JCM31447_02880"/>
<reference evidence="1 2" key="1">
    <citation type="submission" date="2018-12" db="EMBL/GenBank/DDBJ databases">
        <title>Rubrispira sanarue gen. nov., sp., nov., a member of the order Silvanigrellales, isolated from a brackish lake in Hamamatsu Japan.</title>
        <authorList>
            <person name="Maejima Y."/>
            <person name="Iino T."/>
            <person name="Muraguchi Y."/>
            <person name="Fukuda K."/>
            <person name="Nojiri H."/>
            <person name="Ohkuma M."/>
            <person name="Moriuchi R."/>
            <person name="Dohra H."/>
            <person name="Kimbara K."/>
            <person name="Shintani M."/>
        </authorList>
    </citation>
    <scope>NUCLEOTIDE SEQUENCE [LARGE SCALE GENOMIC DNA]</scope>
    <source>
        <strain evidence="1 2">RF1110005</strain>
    </source>
</reference>
<dbReference type="EMBL" id="AP019368">
    <property type="protein sequence ID" value="BBH51864.1"/>
    <property type="molecule type" value="Genomic_DNA"/>
</dbReference>
<dbReference type="Proteomes" id="UP000291236">
    <property type="component" value="Chromosome"/>
</dbReference>
<sequence length="186" mass="22385">MNLRESIYLLKKEFVNDNINDIIFRNKAFDYFCYIDPNIVNVKTGVHINLGIDILGLSEHYIEKNYVKQDPFLHQFKNLRMQTYHYKELELSQIKMPGSSERAGVILNRVRSSLFNVNSGMYRTIQLTNTYSFICLYGREKKDFLFEVDLNFSSRQGRWFWKFEQEMIECMKKYLHEFKLPSMRRG</sequence>
<name>A0A4P2VIZ7_FLUSA</name>
<dbReference type="RefSeq" id="WP_130605806.1">
    <property type="nucleotide sequence ID" value="NZ_AP019368.1"/>
</dbReference>
<accession>A0A4P2VIZ7</accession>
<protein>
    <submittedName>
        <fullName evidence="1">Uncharacterized protein</fullName>
    </submittedName>
</protein>
<gene>
    <name evidence="1" type="ORF">JCM31447_02880</name>
</gene>
<evidence type="ECO:0000313" key="1">
    <source>
        <dbReference type="EMBL" id="BBH51864.1"/>
    </source>
</evidence>
<evidence type="ECO:0000313" key="2">
    <source>
        <dbReference type="Proteomes" id="UP000291236"/>
    </source>
</evidence>
<dbReference type="AlphaFoldDB" id="A0A4P2VIZ7"/>
<dbReference type="OrthoDB" id="5293270at2"/>
<proteinExistence type="predicted"/>